<feature type="region of interest" description="Disordered" evidence="1">
    <location>
        <begin position="321"/>
        <end position="351"/>
    </location>
</feature>
<feature type="compositionally biased region" description="Low complexity" evidence="1">
    <location>
        <begin position="120"/>
        <end position="131"/>
    </location>
</feature>
<gene>
    <name evidence="2" type="ORF">CHIRRI_LOCUS1569</name>
</gene>
<name>A0A9N9RLQ6_9DIPT</name>
<feature type="compositionally biased region" description="Low complexity" evidence="1">
    <location>
        <begin position="32"/>
        <end position="47"/>
    </location>
</feature>
<dbReference type="OrthoDB" id="8061186at2759"/>
<keyword evidence="3" id="KW-1185">Reference proteome</keyword>
<protein>
    <submittedName>
        <fullName evidence="2">Uncharacterized protein</fullName>
    </submittedName>
</protein>
<feature type="region of interest" description="Disordered" evidence="1">
    <location>
        <begin position="31"/>
        <end position="146"/>
    </location>
</feature>
<organism evidence="2 3">
    <name type="scientific">Chironomus riparius</name>
    <dbReference type="NCBI Taxonomy" id="315576"/>
    <lineage>
        <taxon>Eukaryota</taxon>
        <taxon>Metazoa</taxon>
        <taxon>Ecdysozoa</taxon>
        <taxon>Arthropoda</taxon>
        <taxon>Hexapoda</taxon>
        <taxon>Insecta</taxon>
        <taxon>Pterygota</taxon>
        <taxon>Neoptera</taxon>
        <taxon>Endopterygota</taxon>
        <taxon>Diptera</taxon>
        <taxon>Nematocera</taxon>
        <taxon>Chironomoidea</taxon>
        <taxon>Chironomidae</taxon>
        <taxon>Chironominae</taxon>
        <taxon>Chironomus</taxon>
    </lineage>
</organism>
<proteinExistence type="predicted"/>
<evidence type="ECO:0000313" key="3">
    <source>
        <dbReference type="Proteomes" id="UP001153620"/>
    </source>
</evidence>
<dbReference type="AlphaFoldDB" id="A0A9N9RLQ6"/>
<feature type="compositionally biased region" description="Polar residues" evidence="1">
    <location>
        <begin position="215"/>
        <end position="226"/>
    </location>
</feature>
<reference evidence="2" key="2">
    <citation type="submission" date="2022-10" db="EMBL/GenBank/DDBJ databases">
        <authorList>
            <consortium name="ENA_rothamsted_submissions"/>
            <consortium name="culmorum"/>
            <person name="King R."/>
        </authorList>
    </citation>
    <scope>NUCLEOTIDE SEQUENCE</scope>
</reference>
<dbReference type="Proteomes" id="UP001153620">
    <property type="component" value="Chromosome 1"/>
</dbReference>
<dbReference type="EMBL" id="OU895877">
    <property type="protein sequence ID" value="CAG9798587.1"/>
    <property type="molecule type" value="Genomic_DNA"/>
</dbReference>
<evidence type="ECO:0000313" key="2">
    <source>
        <dbReference type="EMBL" id="CAG9798587.1"/>
    </source>
</evidence>
<feature type="region of interest" description="Disordered" evidence="1">
    <location>
        <begin position="215"/>
        <end position="234"/>
    </location>
</feature>
<feature type="compositionally biased region" description="Low complexity" evidence="1">
    <location>
        <begin position="322"/>
        <end position="351"/>
    </location>
</feature>
<reference evidence="2" key="1">
    <citation type="submission" date="2022-01" db="EMBL/GenBank/DDBJ databases">
        <authorList>
            <person name="King R."/>
        </authorList>
    </citation>
    <scope>NUCLEOTIDE SEQUENCE</scope>
</reference>
<accession>A0A9N9RLQ6</accession>
<evidence type="ECO:0000256" key="1">
    <source>
        <dbReference type="SAM" id="MobiDB-lite"/>
    </source>
</evidence>
<sequence>MQSFRHKYGSVREIPPFKGLVSLNMYSIVKKSNTGSPTATSSSTTQSMPKRTSSQPIEIPEIPPFKKRDNQHSNYPPSPYETPTSQSPQNTFTMSTSASPPRISDIPPYKPRKSKEFTGSELNAQQSSSPSSHHRESYDSAASSAKLVAEIPEHQITIGPTGGAEWARRLKVAEQSSPIHRSTDCIVSKQELGTSSDSELLKPAPSWSNVALKTDQAGTSGSTSLPSVPKATTAEDEQRAAEIAAKKSRLKQKLVKSARSVAIFSLKLKERRAREAERLAKEKAEELATEMAMSAQAMCGGGGELNLIPLEQLIHIEDVVNRRSSNTQNSSSNNNTNNNYSNSSNNNGSGT</sequence>
<feature type="compositionally biased region" description="Polar residues" evidence="1">
    <location>
        <begin position="81"/>
        <end position="99"/>
    </location>
</feature>